<reference evidence="1 2" key="1">
    <citation type="journal article" date="2013" name="PLoS Genet.">
        <title>The genome and development-dependent transcriptomes of Pyronema confluens: a window into fungal evolution.</title>
        <authorList>
            <person name="Traeger S."/>
            <person name="Altegoer F."/>
            <person name="Freitag M."/>
            <person name="Gabaldon T."/>
            <person name="Kempken F."/>
            <person name="Kumar A."/>
            <person name="Marcet-Houben M."/>
            <person name="Poggeler S."/>
            <person name="Stajich J.E."/>
            <person name="Nowrousian M."/>
        </authorList>
    </citation>
    <scope>NUCLEOTIDE SEQUENCE [LARGE SCALE GENOMIC DNA]</scope>
    <source>
        <strain evidence="2">CBS 100304</strain>
        <tissue evidence="1">Vegetative mycelium</tissue>
    </source>
</reference>
<keyword evidence="2" id="KW-1185">Reference proteome</keyword>
<evidence type="ECO:0000313" key="1">
    <source>
        <dbReference type="EMBL" id="CCX06113.1"/>
    </source>
</evidence>
<proteinExistence type="predicted"/>
<protein>
    <submittedName>
        <fullName evidence="1">Uncharacterized protein</fullName>
    </submittedName>
</protein>
<evidence type="ECO:0000313" key="2">
    <source>
        <dbReference type="Proteomes" id="UP000018144"/>
    </source>
</evidence>
<sequence length="87" mass="10268">MQPDTTYQGNSSLGWRGLIIKREYGDDLKWNSILFGGPETRRLMNFTSHEFSISQEEAYDSMPRYATGRMHRETTRKRVIHHTKHNP</sequence>
<dbReference type="Proteomes" id="UP000018144">
    <property type="component" value="Unassembled WGS sequence"/>
</dbReference>
<dbReference type="EMBL" id="HF935280">
    <property type="protein sequence ID" value="CCX06113.1"/>
    <property type="molecule type" value="Genomic_DNA"/>
</dbReference>
<gene>
    <name evidence="1" type="ORF">PCON_05700</name>
</gene>
<name>U4L1L7_PYROM</name>
<organism evidence="1 2">
    <name type="scientific">Pyronema omphalodes (strain CBS 100304)</name>
    <name type="common">Pyronema confluens</name>
    <dbReference type="NCBI Taxonomy" id="1076935"/>
    <lineage>
        <taxon>Eukaryota</taxon>
        <taxon>Fungi</taxon>
        <taxon>Dikarya</taxon>
        <taxon>Ascomycota</taxon>
        <taxon>Pezizomycotina</taxon>
        <taxon>Pezizomycetes</taxon>
        <taxon>Pezizales</taxon>
        <taxon>Pyronemataceae</taxon>
        <taxon>Pyronema</taxon>
    </lineage>
</organism>
<accession>U4L1L7</accession>
<dbReference type="AlphaFoldDB" id="U4L1L7"/>